<dbReference type="SUPFAM" id="SSF47616">
    <property type="entry name" value="GST C-terminal domain-like"/>
    <property type="match status" value="1"/>
</dbReference>
<dbReference type="SFLD" id="SFLDG00358">
    <property type="entry name" value="Main_(cytGST)"/>
    <property type="match status" value="1"/>
</dbReference>
<dbReference type="PANTHER" id="PTHR42673">
    <property type="entry name" value="MALEYLACETOACETATE ISOMERASE"/>
    <property type="match status" value="1"/>
</dbReference>
<dbReference type="AlphaFoldDB" id="A0A2M9XGW7"/>
<dbReference type="InterPro" id="IPR040079">
    <property type="entry name" value="Glutathione_S-Trfase"/>
</dbReference>
<dbReference type="InterPro" id="IPR036249">
    <property type="entry name" value="Thioredoxin-like_sf"/>
</dbReference>
<dbReference type="GO" id="GO:0016034">
    <property type="term" value="F:maleylacetoacetate isomerase activity"/>
    <property type="evidence" value="ECO:0007669"/>
    <property type="project" value="TreeGrafter"/>
</dbReference>
<sequence>MQNHPALKDHKVMSDLKLVIGNKNISSWSFRPWILLTQFGIPFEEISLKLFTPEYAAIIDKYSPSKKVPVLNDGDLRVWDSLSIAEYLAEKYAEKGLWPKDQIARAKARSVTAEMHSGFTGLRSNLSMNFHGRKSDFSVPEDAKKDIDRIQTLWEECLSSYGGPFLFGQNFSIADAFYAPVVSRFITYGVKLGPKASEYVETISNLPSYKAWGEGAKLEIN</sequence>
<dbReference type="GO" id="GO:0004364">
    <property type="term" value="F:glutathione transferase activity"/>
    <property type="evidence" value="ECO:0007669"/>
    <property type="project" value="TreeGrafter"/>
</dbReference>
<dbReference type="OrthoDB" id="9799538at2"/>
<dbReference type="CDD" id="cd03194">
    <property type="entry name" value="GST_C_3"/>
    <property type="match status" value="1"/>
</dbReference>
<dbReference type="Proteomes" id="UP000232196">
    <property type="component" value="Unassembled WGS sequence"/>
</dbReference>
<organism evidence="2 3">
    <name type="scientific">Leptospira hartskeerlii</name>
    <dbReference type="NCBI Taxonomy" id="2023177"/>
    <lineage>
        <taxon>Bacteria</taxon>
        <taxon>Pseudomonadati</taxon>
        <taxon>Spirochaetota</taxon>
        <taxon>Spirochaetia</taxon>
        <taxon>Leptospirales</taxon>
        <taxon>Leptospiraceae</taxon>
        <taxon>Leptospira</taxon>
    </lineage>
</organism>
<reference evidence="2 3" key="1">
    <citation type="submission" date="2017-07" db="EMBL/GenBank/DDBJ databases">
        <title>Leptospira spp. isolated from tropical soils.</title>
        <authorList>
            <person name="Thibeaux R."/>
            <person name="Iraola G."/>
            <person name="Ferres I."/>
            <person name="Bierque E."/>
            <person name="Girault D."/>
            <person name="Soupe-Gilbert M.-E."/>
            <person name="Picardeau M."/>
            <person name="Goarant C."/>
        </authorList>
    </citation>
    <scope>NUCLEOTIDE SEQUENCE [LARGE SCALE GENOMIC DNA]</scope>
    <source>
        <strain evidence="2 3">MCA1-C-A1</strain>
    </source>
</reference>
<feature type="domain" description="GST N-terminal" evidence="1">
    <location>
        <begin position="16"/>
        <end position="96"/>
    </location>
</feature>
<dbReference type="PANTHER" id="PTHR42673:SF4">
    <property type="entry name" value="MALEYLACETOACETATE ISOMERASE"/>
    <property type="match status" value="1"/>
</dbReference>
<dbReference type="EMBL" id="NPDN01000002">
    <property type="protein sequence ID" value="PJZ26894.1"/>
    <property type="molecule type" value="Genomic_DNA"/>
</dbReference>
<dbReference type="Gene3D" id="1.20.1050.10">
    <property type="match status" value="1"/>
</dbReference>
<dbReference type="Pfam" id="PF13409">
    <property type="entry name" value="GST_N_2"/>
    <property type="match status" value="1"/>
</dbReference>
<dbReference type="GO" id="GO:0006559">
    <property type="term" value="P:L-phenylalanine catabolic process"/>
    <property type="evidence" value="ECO:0007669"/>
    <property type="project" value="TreeGrafter"/>
</dbReference>
<dbReference type="SFLD" id="SFLDS00019">
    <property type="entry name" value="Glutathione_Transferase_(cytos"/>
    <property type="match status" value="1"/>
</dbReference>
<accession>A0A2M9XGW7</accession>
<gene>
    <name evidence="2" type="ORF">CH357_05250</name>
</gene>
<proteinExistence type="predicted"/>
<protein>
    <submittedName>
        <fullName evidence="2">Glutathione S-transferase</fullName>
    </submittedName>
</protein>
<evidence type="ECO:0000313" key="2">
    <source>
        <dbReference type="EMBL" id="PJZ26894.1"/>
    </source>
</evidence>
<dbReference type="PROSITE" id="PS50404">
    <property type="entry name" value="GST_NTER"/>
    <property type="match status" value="1"/>
</dbReference>
<dbReference type="InterPro" id="IPR004045">
    <property type="entry name" value="Glutathione_S-Trfase_N"/>
</dbReference>
<dbReference type="SUPFAM" id="SSF52833">
    <property type="entry name" value="Thioredoxin-like"/>
    <property type="match status" value="1"/>
</dbReference>
<keyword evidence="2" id="KW-0808">Transferase</keyword>
<evidence type="ECO:0000259" key="1">
    <source>
        <dbReference type="PROSITE" id="PS50404"/>
    </source>
</evidence>
<dbReference type="FunFam" id="3.40.30.10:FF:000206">
    <property type="entry name" value="Probable glutathione S-transferase"/>
    <property type="match status" value="1"/>
</dbReference>
<name>A0A2M9XGW7_9LEPT</name>
<dbReference type="GO" id="GO:0006749">
    <property type="term" value="P:glutathione metabolic process"/>
    <property type="evidence" value="ECO:0007669"/>
    <property type="project" value="TreeGrafter"/>
</dbReference>
<dbReference type="Gene3D" id="3.40.30.10">
    <property type="entry name" value="Glutaredoxin"/>
    <property type="match status" value="1"/>
</dbReference>
<keyword evidence="3" id="KW-1185">Reference proteome</keyword>
<comment type="caution">
    <text evidence="2">The sequence shown here is derived from an EMBL/GenBank/DDBJ whole genome shotgun (WGS) entry which is preliminary data.</text>
</comment>
<dbReference type="InterPro" id="IPR036282">
    <property type="entry name" value="Glutathione-S-Trfase_C_sf"/>
</dbReference>
<dbReference type="Pfam" id="PF13410">
    <property type="entry name" value="GST_C_2"/>
    <property type="match status" value="1"/>
</dbReference>
<evidence type="ECO:0000313" key="3">
    <source>
        <dbReference type="Proteomes" id="UP000232196"/>
    </source>
</evidence>
<dbReference type="CDD" id="cd03043">
    <property type="entry name" value="GST_N_1"/>
    <property type="match status" value="1"/>
</dbReference>